<dbReference type="Gene3D" id="3.30.930.10">
    <property type="entry name" value="Bira Bifunctional Protein, Domain 2"/>
    <property type="match status" value="1"/>
</dbReference>
<proteinExistence type="inferred from homology"/>
<dbReference type="EMBL" id="SOFM01000028">
    <property type="protein sequence ID" value="TFC03297.1"/>
    <property type="molecule type" value="Genomic_DNA"/>
</dbReference>
<dbReference type="GO" id="GO:0004829">
    <property type="term" value="F:threonine-tRNA ligase activity"/>
    <property type="evidence" value="ECO:0007669"/>
    <property type="project" value="UniProtKB-UniRule"/>
</dbReference>
<evidence type="ECO:0000256" key="10">
    <source>
        <dbReference type="ARBA" id="ARBA00022884"/>
    </source>
</evidence>
<dbReference type="FunFam" id="3.40.50.800:FF:000001">
    <property type="entry name" value="Threonine--tRNA ligase"/>
    <property type="match status" value="1"/>
</dbReference>
<comment type="subcellular location">
    <subcellularLocation>
        <location evidence="1 14">Cytoplasm</location>
    </subcellularLocation>
</comment>
<dbReference type="CDD" id="cd00771">
    <property type="entry name" value="ThrRS_core"/>
    <property type="match status" value="1"/>
</dbReference>
<dbReference type="Gene3D" id="3.40.50.800">
    <property type="entry name" value="Anticodon-binding domain"/>
    <property type="match status" value="1"/>
</dbReference>
<comment type="catalytic activity">
    <reaction evidence="13 14">
        <text>tRNA(Thr) + L-threonine + ATP = L-threonyl-tRNA(Thr) + AMP + diphosphate + H(+)</text>
        <dbReference type="Rhea" id="RHEA:24624"/>
        <dbReference type="Rhea" id="RHEA-COMP:9670"/>
        <dbReference type="Rhea" id="RHEA-COMP:9704"/>
        <dbReference type="ChEBI" id="CHEBI:15378"/>
        <dbReference type="ChEBI" id="CHEBI:30616"/>
        <dbReference type="ChEBI" id="CHEBI:33019"/>
        <dbReference type="ChEBI" id="CHEBI:57926"/>
        <dbReference type="ChEBI" id="CHEBI:78442"/>
        <dbReference type="ChEBI" id="CHEBI:78534"/>
        <dbReference type="ChEBI" id="CHEBI:456215"/>
        <dbReference type="EC" id="6.1.1.3"/>
    </reaction>
</comment>
<dbReference type="Gene3D" id="3.30.54.20">
    <property type="match status" value="1"/>
</dbReference>
<dbReference type="Proteomes" id="UP000297643">
    <property type="component" value="Unassembled WGS sequence"/>
</dbReference>
<evidence type="ECO:0000256" key="6">
    <source>
        <dbReference type="ARBA" id="ARBA00022723"/>
    </source>
</evidence>
<reference evidence="16 17" key="1">
    <citation type="submission" date="2019-03" db="EMBL/GenBank/DDBJ databases">
        <title>Genomics of glacier-inhabiting Cryobacterium strains.</title>
        <authorList>
            <person name="Liu Q."/>
            <person name="Xin Y.-H."/>
        </authorList>
    </citation>
    <scope>NUCLEOTIDE SEQUENCE [LARGE SCALE GENOMIC DNA]</scope>
    <source>
        <strain evidence="16 17">RHLT2-21</strain>
    </source>
</reference>
<feature type="domain" description="Aminoacyl-transfer RNA synthetases class-II family profile" evidence="15">
    <location>
        <begin position="278"/>
        <end position="553"/>
    </location>
</feature>
<feature type="binding site" evidence="14">
    <location>
        <position position="403"/>
    </location>
    <ligand>
        <name>Zn(2+)</name>
        <dbReference type="ChEBI" id="CHEBI:29105"/>
        <note>catalytic</note>
    </ligand>
</feature>
<dbReference type="FunFam" id="3.30.930.10:FF:000019">
    <property type="entry name" value="Threonine--tRNA ligase"/>
    <property type="match status" value="1"/>
</dbReference>
<gene>
    <name evidence="14" type="primary">thrS</name>
    <name evidence="16" type="ORF">E3O32_10505</name>
</gene>
<keyword evidence="4 14" id="KW-0820">tRNA-binding</keyword>
<dbReference type="InterPro" id="IPR002320">
    <property type="entry name" value="Thr-tRNA-ligase_IIa"/>
</dbReference>
<dbReference type="PANTHER" id="PTHR11451">
    <property type="entry name" value="THREONINE-TRNA LIGASE"/>
    <property type="match status" value="1"/>
</dbReference>
<evidence type="ECO:0000256" key="2">
    <source>
        <dbReference type="ARBA" id="ARBA00008226"/>
    </source>
</evidence>
<dbReference type="InterPro" id="IPR006195">
    <property type="entry name" value="aa-tRNA-synth_II"/>
</dbReference>
<dbReference type="SUPFAM" id="SSF52954">
    <property type="entry name" value="Class II aaRS ABD-related"/>
    <property type="match status" value="1"/>
</dbReference>
<dbReference type="SMART" id="SM00863">
    <property type="entry name" value="tRNA_SAD"/>
    <property type="match status" value="1"/>
</dbReference>
<dbReference type="InterPro" id="IPR002314">
    <property type="entry name" value="aa-tRNA-synt_IIb"/>
</dbReference>
<dbReference type="GO" id="GO:0005737">
    <property type="term" value="C:cytoplasm"/>
    <property type="evidence" value="ECO:0007669"/>
    <property type="project" value="UniProtKB-SubCell"/>
</dbReference>
<organism evidence="16 17">
    <name type="scientific">Cryobacterium mannosilyticum</name>
    <dbReference type="NCBI Taxonomy" id="1259190"/>
    <lineage>
        <taxon>Bacteria</taxon>
        <taxon>Bacillati</taxon>
        <taxon>Actinomycetota</taxon>
        <taxon>Actinomycetes</taxon>
        <taxon>Micrococcales</taxon>
        <taxon>Microbacteriaceae</taxon>
        <taxon>Cryobacterium</taxon>
    </lineage>
</organism>
<name>A0A4R8W9B1_9MICO</name>
<dbReference type="InterPro" id="IPR033728">
    <property type="entry name" value="ThrRS_core"/>
</dbReference>
<dbReference type="Gene3D" id="3.30.980.10">
    <property type="entry name" value="Threonyl-trna Synthetase, Chain A, domain 2"/>
    <property type="match status" value="1"/>
</dbReference>
<keyword evidence="8 14" id="KW-0862">Zinc</keyword>
<dbReference type="PRINTS" id="PR01047">
    <property type="entry name" value="TRNASYNTHTHR"/>
</dbReference>
<keyword evidence="12 14" id="KW-0030">Aminoacyl-tRNA synthetase</keyword>
<keyword evidence="10 14" id="KW-0694">RNA-binding</keyword>
<keyword evidence="5 14" id="KW-0436">Ligase</keyword>
<sequence length="663" mass="73856">MVDGFELFTDRSVVAMRVNGELRDLAATVTPTDAVEPVTLSSADGLNILRHSAAHVLAQAVQTVNPAARLGIGPPVTDGFYYDFDVAEPFTPDDIKSLEKAMDRIIRQGQRFVRRVVTADEARAELAAEPYKLELIGLKGAAPSGDDASAELGADNESVEVGGAELTIYDNVDPKTGETVWKDLCRGPHLPNTRMIGNGYSLTRLAAAYWRGSEKNPQLQRIYGTAWPTKDELRAYQARQEEAAKRDHRKLGAELDLFSFPEEIGSGLPVFHPRGGIIRQEMENYSRKRHAEAGYDFVYTPHITKSNLFETSGHLDWYSDGMFPPMKLDAEYDADGHMTRQGVDYYLKPMNCPFHNLIFRSSGRSYRDLPMRLFEFGSVYRYEKSGVVHGLTRVRGMTQDDAHIYTTKEGMKEELTSTLNFVLKLLADYGLEDYYLELSTKDPKKFVGSDEAWDEATQTLAEVAEASGLELVSDPGGAAFYGPKISVQARDAIGRTWQMSTIQLDFNLPERFDLEYTAPDGSRQRPVMIHRALFGSIERFFAVLTEHYAGAFPVWLSPVQVVGIPVSEQYGPYLDEIIGRLKAAGVRAQVDHSDDRMQKKIRNHTKAKVPFQLIVGEEDQANGAVSFRFRDGSQDNGVPIDEAITRIVAAIETRAQVTGQGQS</sequence>
<dbReference type="SUPFAM" id="SSF55681">
    <property type="entry name" value="Class II aaRS and biotin synthetases"/>
    <property type="match status" value="1"/>
</dbReference>
<dbReference type="EC" id="6.1.1.3" evidence="14"/>
<dbReference type="Pfam" id="PF00587">
    <property type="entry name" value="tRNA-synt_2b"/>
    <property type="match status" value="1"/>
</dbReference>
<evidence type="ECO:0000256" key="13">
    <source>
        <dbReference type="ARBA" id="ARBA00049515"/>
    </source>
</evidence>
<dbReference type="CDD" id="cd00860">
    <property type="entry name" value="ThrRS_anticodon"/>
    <property type="match status" value="1"/>
</dbReference>
<dbReference type="InterPro" id="IPR047246">
    <property type="entry name" value="ThrRS_anticodon"/>
</dbReference>
<dbReference type="Pfam" id="PF03129">
    <property type="entry name" value="HGTP_anticodon"/>
    <property type="match status" value="1"/>
</dbReference>
<feature type="binding site" evidence="14">
    <location>
        <position position="530"/>
    </location>
    <ligand>
        <name>Zn(2+)</name>
        <dbReference type="ChEBI" id="CHEBI:29105"/>
        <note>catalytic</note>
    </ligand>
</feature>
<evidence type="ECO:0000256" key="8">
    <source>
        <dbReference type="ARBA" id="ARBA00022833"/>
    </source>
</evidence>
<keyword evidence="7 14" id="KW-0547">Nucleotide-binding</keyword>
<evidence type="ECO:0000313" key="17">
    <source>
        <dbReference type="Proteomes" id="UP000297643"/>
    </source>
</evidence>
<dbReference type="InterPro" id="IPR018163">
    <property type="entry name" value="Thr/Ala-tRNA-synth_IIc_edit"/>
</dbReference>
<evidence type="ECO:0000256" key="12">
    <source>
        <dbReference type="ARBA" id="ARBA00023146"/>
    </source>
</evidence>
<dbReference type="GO" id="GO:0005524">
    <property type="term" value="F:ATP binding"/>
    <property type="evidence" value="ECO:0007669"/>
    <property type="project" value="UniProtKB-UniRule"/>
</dbReference>
<comment type="subunit">
    <text evidence="14">Homodimer.</text>
</comment>
<evidence type="ECO:0000313" key="16">
    <source>
        <dbReference type="EMBL" id="TFC03297.1"/>
    </source>
</evidence>
<dbReference type="SUPFAM" id="SSF55186">
    <property type="entry name" value="ThrRS/AlaRS common domain"/>
    <property type="match status" value="1"/>
</dbReference>
<dbReference type="GO" id="GO:0046872">
    <property type="term" value="F:metal ion binding"/>
    <property type="evidence" value="ECO:0007669"/>
    <property type="project" value="UniProtKB-KW"/>
</dbReference>
<evidence type="ECO:0000256" key="11">
    <source>
        <dbReference type="ARBA" id="ARBA00022917"/>
    </source>
</evidence>
<evidence type="ECO:0000256" key="1">
    <source>
        <dbReference type="ARBA" id="ARBA00004496"/>
    </source>
</evidence>
<comment type="similarity">
    <text evidence="2 14">Belongs to the class-II aminoacyl-tRNA synthetase family.</text>
</comment>
<comment type="caution">
    <text evidence="16">The sequence shown here is derived from an EMBL/GenBank/DDBJ whole genome shotgun (WGS) entry which is preliminary data.</text>
</comment>
<dbReference type="FunFam" id="3.30.54.20:FF:000003">
    <property type="entry name" value="Threonine--tRNA ligase"/>
    <property type="match status" value="1"/>
</dbReference>
<keyword evidence="6 14" id="KW-0479">Metal-binding</keyword>
<dbReference type="GO" id="GO:0000049">
    <property type="term" value="F:tRNA binding"/>
    <property type="evidence" value="ECO:0007669"/>
    <property type="project" value="UniProtKB-KW"/>
</dbReference>
<keyword evidence="9 14" id="KW-0067">ATP-binding</keyword>
<dbReference type="InterPro" id="IPR036621">
    <property type="entry name" value="Anticodon-bd_dom_sf"/>
</dbReference>
<keyword evidence="17" id="KW-1185">Reference proteome</keyword>
<dbReference type="PROSITE" id="PS50862">
    <property type="entry name" value="AA_TRNA_LIGASE_II"/>
    <property type="match status" value="1"/>
</dbReference>
<evidence type="ECO:0000256" key="5">
    <source>
        <dbReference type="ARBA" id="ARBA00022598"/>
    </source>
</evidence>
<evidence type="ECO:0000256" key="7">
    <source>
        <dbReference type="ARBA" id="ARBA00022741"/>
    </source>
</evidence>
<evidence type="ECO:0000256" key="3">
    <source>
        <dbReference type="ARBA" id="ARBA00022490"/>
    </source>
</evidence>
<dbReference type="InterPro" id="IPR012947">
    <property type="entry name" value="tRNA_SAD"/>
</dbReference>
<dbReference type="PANTHER" id="PTHR11451:SF44">
    <property type="entry name" value="THREONINE--TRNA LIGASE, CHLOROPLASTIC_MITOCHONDRIAL 2"/>
    <property type="match status" value="1"/>
</dbReference>
<dbReference type="AlphaFoldDB" id="A0A4R8W9B1"/>
<dbReference type="GO" id="GO:0006435">
    <property type="term" value="P:threonyl-tRNA aminoacylation"/>
    <property type="evidence" value="ECO:0007669"/>
    <property type="project" value="UniProtKB-UniRule"/>
</dbReference>
<dbReference type="InterPro" id="IPR004154">
    <property type="entry name" value="Anticodon-bd"/>
</dbReference>
<keyword evidence="11 14" id="KW-0648">Protein biosynthesis</keyword>
<evidence type="ECO:0000256" key="14">
    <source>
        <dbReference type="HAMAP-Rule" id="MF_00184"/>
    </source>
</evidence>
<protein>
    <recommendedName>
        <fullName evidence="14">Threonine--tRNA ligase</fullName>
        <ecNumber evidence="14">6.1.1.3</ecNumber>
    </recommendedName>
    <alternativeName>
        <fullName evidence="14">Threonyl-tRNA synthetase</fullName>
        <shortName evidence="14">ThrRS</shortName>
    </alternativeName>
</protein>
<comment type="caution">
    <text evidence="14">Lacks conserved residue(s) required for the propagation of feature annotation.</text>
</comment>
<comment type="cofactor">
    <cofactor evidence="14">
        <name>Zn(2+)</name>
        <dbReference type="ChEBI" id="CHEBI:29105"/>
    </cofactor>
    <text evidence="14">Binds 1 zinc ion per subunit.</text>
</comment>
<dbReference type="HAMAP" id="MF_00184">
    <property type="entry name" value="Thr_tRNA_synth"/>
    <property type="match status" value="1"/>
</dbReference>
<evidence type="ECO:0000256" key="4">
    <source>
        <dbReference type="ARBA" id="ARBA00022555"/>
    </source>
</evidence>
<feature type="binding site" evidence="14">
    <location>
        <position position="352"/>
    </location>
    <ligand>
        <name>Zn(2+)</name>
        <dbReference type="ChEBI" id="CHEBI:29105"/>
        <note>catalytic</note>
    </ligand>
</feature>
<dbReference type="Pfam" id="PF07973">
    <property type="entry name" value="tRNA_SAD"/>
    <property type="match status" value="1"/>
</dbReference>
<evidence type="ECO:0000256" key="9">
    <source>
        <dbReference type="ARBA" id="ARBA00022840"/>
    </source>
</evidence>
<dbReference type="NCBIfam" id="TIGR00418">
    <property type="entry name" value="thrS"/>
    <property type="match status" value="1"/>
</dbReference>
<dbReference type="InterPro" id="IPR045864">
    <property type="entry name" value="aa-tRNA-synth_II/BPL/LPL"/>
</dbReference>
<accession>A0A4R8W9B1</accession>
<keyword evidence="3 14" id="KW-0963">Cytoplasm</keyword>
<evidence type="ECO:0000259" key="15">
    <source>
        <dbReference type="PROSITE" id="PS50862"/>
    </source>
</evidence>